<feature type="compositionally biased region" description="Low complexity" evidence="1">
    <location>
        <begin position="169"/>
        <end position="178"/>
    </location>
</feature>
<dbReference type="Ensembl" id="ENSPKIT00000011761.1">
    <property type="protein sequence ID" value="ENSPKIP00000030925.1"/>
    <property type="gene ID" value="ENSPKIG00000011616.1"/>
</dbReference>
<dbReference type="PANTHER" id="PTHR14495:SF2">
    <property type="entry name" value="SHIELDIN COMPLEX SUBUNIT 2"/>
    <property type="match status" value="1"/>
</dbReference>
<feature type="compositionally biased region" description="Polar residues" evidence="1">
    <location>
        <begin position="221"/>
        <end position="232"/>
    </location>
</feature>
<evidence type="ECO:0000313" key="5">
    <source>
        <dbReference type="Ensembl" id="ENSPKIP00000030925.1"/>
    </source>
</evidence>
<dbReference type="AlphaFoldDB" id="A0A3B3SKR5"/>
<keyword evidence="6" id="KW-1185">Reference proteome</keyword>
<feature type="domain" description="Shieldin complex subunit 2 C-terminal" evidence="2">
    <location>
        <begin position="598"/>
        <end position="762"/>
    </location>
</feature>
<feature type="region of interest" description="Disordered" evidence="1">
    <location>
        <begin position="11"/>
        <end position="30"/>
    </location>
</feature>
<accession>A0A3B3SKR5</accession>
<dbReference type="Pfam" id="PF15793">
    <property type="entry name" value="SHLD2_C"/>
    <property type="match status" value="1"/>
</dbReference>
<reference evidence="5" key="1">
    <citation type="submission" date="2025-08" db="UniProtKB">
        <authorList>
            <consortium name="Ensembl"/>
        </authorList>
    </citation>
    <scope>IDENTIFICATION</scope>
</reference>
<dbReference type="GO" id="GO:0005634">
    <property type="term" value="C:nucleus"/>
    <property type="evidence" value="ECO:0007669"/>
    <property type="project" value="TreeGrafter"/>
</dbReference>
<feature type="region of interest" description="Disordered" evidence="1">
    <location>
        <begin position="155"/>
        <end position="286"/>
    </location>
</feature>
<dbReference type="InterPro" id="IPR053944">
    <property type="entry name" value="SHLD2_OB2"/>
</dbReference>
<sequence>MADAPTIHVFLGAPGPSLDDVPGPDPDRGPWRTVNLRLEGGRLQPRQHESGGILGGQGGVDPVTLTNEGLGRLNIDPPDRSTSKRVIALSQIKWADHEGQGLCPSAVRDYLDSSFPEHGPGQAGARPSGSVSAGTEYLSVWTISQVLMLRGKLGTGQKEEVAERPPTSPESSPELYSPAGGESEIGGPGTDKGSQELLSTLSSRQEEGGLGLEATPDGILCSQSSPSKTTGEVTDATGHAQPAAADAAVSFSGQRSPVSPASKKSRASPSGARIQEQPGSSHRSLRMNSCDSTTLLAYCVTRRTPCSILGVVLYPCHLKEVKVKSGAWAGSTVPLATIVVTDQSGVEMKVVLWRSAAFWALTVNPGDLLLITGVTIHEDKWRGEVVLQSTRSSRLLNLGQLTCDHQPPAPWGVSQYTLDELCSHMREKYRPLMTLPARVPQDPQDIPYARLRALKPDTLVHAVLRVISSSLFKVWRTEAASFSRTGAVQKATLTVEQGDGQQGELVLWGAAMTWLNRIQRNKDAVWDFRVLLVKQNNISGHLDLHSTPWGACKPLFPGDKKATMFCSAIQPYLGLASFEIDLQTLLSQKYTGDVELRCHITSFQFQSSSSQDASPVLNGDTPLEGILLALSGDVTFTGCGQCGSELATDANGIYRSCYPCLPHTAVRRYYRPAHMTVREGEREVGIQVPSVLVQKILQDVPPEKLNKAVAPASDRTFVQVVAETLCSLLSDPHCTASLTIYSHFQCDENSIPTAHDLLLLDFTLQR</sequence>
<dbReference type="GeneID" id="111839456"/>
<organism evidence="5 6">
    <name type="scientific">Paramormyrops kingsleyae</name>
    <dbReference type="NCBI Taxonomy" id="1676925"/>
    <lineage>
        <taxon>Eukaryota</taxon>
        <taxon>Metazoa</taxon>
        <taxon>Chordata</taxon>
        <taxon>Craniata</taxon>
        <taxon>Vertebrata</taxon>
        <taxon>Euteleostomi</taxon>
        <taxon>Actinopterygii</taxon>
        <taxon>Neopterygii</taxon>
        <taxon>Teleostei</taxon>
        <taxon>Osteoglossocephala</taxon>
        <taxon>Osteoglossomorpha</taxon>
        <taxon>Osteoglossiformes</taxon>
        <taxon>Mormyridae</taxon>
        <taxon>Paramormyrops</taxon>
    </lineage>
</organism>
<evidence type="ECO:0000259" key="3">
    <source>
        <dbReference type="Pfam" id="PF21669"/>
    </source>
</evidence>
<dbReference type="Proteomes" id="UP000261540">
    <property type="component" value="Unplaced"/>
</dbReference>
<feature type="compositionally biased region" description="Polar residues" evidence="1">
    <location>
        <begin position="277"/>
        <end position="286"/>
    </location>
</feature>
<evidence type="ECO:0000256" key="1">
    <source>
        <dbReference type="SAM" id="MobiDB-lite"/>
    </source>
</evidence>
<dbReference type="InterPro" id="IPR049507">
    <property type="entry name" value="SHLD2_OB1"/>
</dbReference>
<evidence type="ECO:0000259" key="2">
    <source>
        <dbReference type="Pfam" id="PF15793"/>
    </source>
</evidence>
<proteinExistence type="predicted"/>
<feature type="region of interest" description="Disordered" evidence="1">
    <location>
        <begin position="39"/>
        <end position="60"/>
    </location>
</feature>
<dbReference type="InterPro" id="IPR029715">
    <property type="entry name" value="FAM35A"/>
</dbReference>
<dbReference type="GO" id="GO:0010569">
    <property type="term" value="P:regulation of double-strand break repair via homologous recombination"/>
    <property type="evidence" value="ECO:0007669"/>
    <property type="project" value="TreeGrafter"/>
</dbReference>
<feature type="domain" description="Shieldin complex subunit 2 first OB fold" evidence="3">
    <location>
        <begin position="291"/>
        <end position="422"/>
    </location>
</feature>
<dbReference type="PANTHER" id="PTHR14495">
    <property type="entry name" value="SHIELDIN COMPLEX SUBUNIT 2"/>
    <property type="match status" value="1"/>
</dbReference>
<dbReference type="GeneTree" id="ENSGT00390000003133"/>
<reference evidence="5" key="2">
    <citation type="submission" date="2025-09" db="UniProtKB">
        <authorList>
            <consortium name="Ensembl"/>
        </authorList>
    </citation>
    <scope>IDENTIFICATION</scope>
</reference>
<evidence type="ECO:0000313" key="6">
    <source>
        <dbReference type="Proteomes" id="UP000261540"/>
    </source>
</evidence>
<dbReference type="Pfam" id="PF21669">
    <property type="entry name" value="SHLD2_OB1"/>
    <property type="match status" value="1"/>
</dbReference>
<dbReference type="RefSeq" id="XP_023659163.1">
    <property type="nucleotide sequence ID" value="XM_023803395.1"/>
</dbReference>
<feature type="domain" description="Shieldin complex subunit 2 second OB fold" evidence="4">
    <location>
        <begin position="455"/>
        <end position="540"/>
    </location>
</feature>
<dbReference type="Gene3D" id="2.40.50.140">
    <property type="entry name" value="Nucleic acid-binding proteins"/>
    <property type="match status" value="1"/>
</dbReference>
<dbReference type="InterPro" id="IPR012340">
    <property type="entry name" value="NA-bd_OB-fold"/>
</dbReference>
<dbReference type="OrthoDB" id="10254686at2759"/>
<dbReference type="InterPro" id="IPR031589">
    <property type="entry name" value="SHLD2_C"/>
</dbReference>
<dbReference type="Pfam" id="PF22779">
    <property type="entry name" value="OB_SHLD2_2nd"/>
    <property type="match status" value="1"/>
</dbReference>
<dbReference type="GO" id="GO:0035861">
    <property type="term" value="C:site of double-strand break"/>
    <property type="evidence" value="ECO:0007669"/>
    <property type="project" value="TreeGrafter"/>
</dbReference>
<dbReference type="STRING" id="1676925.ENSPKIP00000030925"/>
<feature type="compositionally biased region" description="Low complexity" evidence="1">
    <location>
        <begin position="255"/>
        <end position="273"/>
    </location>
</feature>
<name>A0A3B3SKR5_9TELE</name>
<evidence type="ECO:0000259" key="4">
    <source>
        <dbReference type="Pfam" id="PF22779"/>
    </source>
</evidence>
<dbReference type="SUPFAM" id="SSF50249">
    <property type="entry name" value="Nucleic acid-binding proteins"/>
    <property type="match status" value="1"/>
</dbReference>
<protein>
    <submittedName>
        <fullName evidence="5">Shieldin complex subunit 2</fullName>
    </submittedName>
</protein>